<dbReference type="Proteomes" id="UP000004699">
    <property type="component" value="Unassembled WGS sequence"/>
</dbReference>
<dbReference type="Gene3D" id="3.60.120.10">
    <property type="entry name" value="Anthranilate synthase"/>
    <property type="match status" value="1"/>
</dbReference>
<dbReference type="InterPro" id="IPR005801">
    <property type="entry name" value="ADC_synthase"/>
</dbReference>
<feature type="domain" description="Chorismate-utilising enzyme C-terminal" evidence="1">
    <location>
        <begin position="182"/>
        <end position="436"/>
    </location>
</feature>
<accession>B8KRN1</accession>
<dbReference type="SUPFAM" id="SSF56322">
    <property type="entry name" value="ADC synthase"/>
    <property type="match status" value="1"/>
</dbReference>
<dbReference type="HOGENOM" id="CLU_006493_7_2_6"/>
<evidence type="ECO:0000313" key="3">
    <source>
        <dbReference type="Proteomes" id="UP000004699"/>
    </source>
</evidence>
<dbReference type="RefSeq" id="WP_009020392.1">
    <property type="nucleotide sequence ID" value="NZ_DS999411.1"/>
</dbReference>
<reference evidence="3" key="1">
    <citation type="journal article" date="2013" name="BMC Microbiol.">
        <title>Taxonomy and evolution of bacteriochlorophyll a-containing members of the OM60/NOR5 clade of marine gammaproteobacteria: description of Luminiphilus syltensis gen. nov., sp. nov., reclassification of Haliea rubra as Pseudohaliea rubra gen. nov., comb. nov., and emendation of Chromatocurvus halotolerans.</title>
        <authorList>
            <person name="Spring S."/>
            <person name="Riedel T."/>
            <person name="Sproer C."/>
            <person name="Yan S."/>
            <person name="Harder J."/>
            <person name="Fuchs B.M."/>
        </authorList>
    </citation>
    <scope>NUCLEOTIDE SEQUENCE [LARGE SCALE GENOMIC DNA]</scope>
    <source>
        <strain evidence="3">NOR51-B</strain>
    </source>
</reference>
<dbReference type="Pfam" id="PF00425">
    <property type="entry name" value="Chorismate_bind"/>
    <property type="match status" value="1"/>
</dbReference>
<dbReference type="EMBL" id="DS999411">
    <property type="protein sequence ID" value="EED35646.1"/>
    <property type="molecule type" value="Genomic_DNA"/>
</dbReference>
<keyword evidence="3" id="KW-1185">Reference proteome</keyword>
<dbReference type="GO" id="GO:0000162">
    <property type="term" value="P:L-tryptophan biosynthetic process"/>
    <property type="evidence" value="ECO:0007669"/>
    <property type="project" value="TreeGrafter"/>
</dbReference>
<name>B8KRN1_9GAMM</name>
<evidence type="ECO:0000313" key="2">
    <source>
        <dbReference type="EMBL" id="EED35646.1"/>
    </source>
</evidence>
<dbReference type="PRINTS" id="PR00095">
    <property type="entry name" value="ANTSNTHASEI"/>
</dbReference>
<dbReference type="GO" id="GO:0046820">
    <property type="term" value="F:4-amino-4-deoxychorismate synthase activity"/>
    <property type="evidence" value="ECO:0007669"/>
    <property type="project" value="TreeGrafter"/>
</dbReference>
<dbReference type="eggNOG" id="COG0147">
    <property type="taxonomic scope" value="Bacteria"/>
</dbReference>
<dbReference type="PANTHER" id="PTHR11236">
    <property type="entry name" value="AMINOBENZOATE/ANTHRANILATE SYNTHASE"/>
    <property type="match status" value="1"/>
</dbReference>
<dbReference type="AlphaFoldDB" id="B8KRN1"/>
<dbReference type="STRING" id="565045.NOR51B_1593"/>
<proteinExistence type="predicted"/>
<evidence type="ECO:0000259" key="1">
    <source>
        <dbReference type="Pfam" id="PF00425"/>
    </source>
</evidence>
<sequence>MNSSTFPLIYQPSIDAYGARLRHLPGFALLDSSGRRGSVGRYDVLTALPAYTFSVADYNNDPVSWISAIEQQLSLEAVANKNQDNTELMPYAPPCVIGHLDYDTAASQQGIADQASARGSAGLYRWLLVQDHVQQRTWVTFSDGATPEQRNDILGLIKGPDEQLNRSNKFVLKQDFKATTSKTGYRKCIDRIQHYIVAGDCYQVNFAHRFHAPYEGDTWVAWKKLKAAAGGNFAAYLRPAPDHTVLSLSPERFLAISGGQVITQPIKGTEPRHTDPEIDARNAERLAASSKDRAENVMITDLLRNDIGKYCQAGSVRVPELCALHTYSNVHHLVSTVTGVLKPGVSSGQILVGCSPGGSITGAPKKRSMEIIRELETGPRGAYCGSIFVLGADGSLQSNIAIRTLEALSGELVCWGGGGITAGSHWEAEYQETLDKVGVFMHALERQ</sequence>
<gene>
    <name evidence="2" type="ORF">NOR51B_1593</name>
</gene>
<dbReference type="PANTHER" id="PTHR11236:SF50">
    <property type="entry name" value="AMINODEOXYCHORISMATE SYNTHASE COMPONENT 1"/>
    <property type="match status" value="1"/>
</dbReference>
<organism evidence="2 3">
    <name type="scientific">Luminiphilus syltensis NOR5-1B</name>
    <dbReference type="NCBI Taxonomy" id="565045"/>
    <lineage>
        <taxon>Bacteria</taxon>
        <taxon>Pseudomonadati</taxon>
        <taxon>Pseudomonadota</taxon>
        <taxon>Gammaproteobacteria</taxon>
        <taxon>Cellvibrionales</taxon>
        <taxon>Halieaceae</taxon>
        <taxon>Luminiphilus</taxon>
    </lineage>
</organism>
<dbReference type="InterPro" id="IPR015890">
    <property type="entry name" value="Chorismate_C"/>
</dbReference>
<dbReference type="InterPro" id="IPR019999">
    <property type="entry name" value="Anth_synth_I-like"/>
</dbReference>
<protein>
    <submittedName>
        <fullName evidence="2">Para-aminobenzoate synthase, subunit I</fullName>
    </submittedName>
</protein>